<feature type="domain" description="Glycosyl transferase family 1" evidence="2">
    <location>
        <begin position="253"/>
        <end position="411"/>
    </location>
</feature>
<dbReference type="Pfam" id="PF13439">
    <property type="entry name" value="Glyco_transf_4"/>
    <property type="match status" value="1"/>
</dbReference>
<evidence type="ECO:0000259" key="2">
    <source>
        <dbReference type="Pfam" id="PF00534"/>
    </source>
</evidence>
<dbReference type="EMBL" id="CAEZZU010000064">
    <property type="protein sequence ID" value="CAB4776425.1"/>
    <property type="molecule type" value="Genomic_DNA"/>
</dbReference>
<sequence>MGSEDAGSEVVGSEVRAPQSSVRRLMAGAGFRYEGGEFVEQSEFMERSEFMEQSDRGSIVASMTELARSASLERVSMLAWRDLEDPEAGGSEVHAARVAELWASAGIDVTMRTSFAAGKPQVAWRDGYRVIRKAGRYMVFPRASFSEMMGWHGGRDGLVEIWNGMPFFSPVWARTPNVTWFHHVHADMWNMTLPPRIAGIGRALESSIAPKFYRRTPIITLSDSSKSELVHELGFKDRMVHVVPPGVDTKFSAGGEKSIRPLVVAVGRLVPVKRFDLLVEVLIALKERQPDLEAVIAGEGYERDALEAQIKSAGADGWISLLGRVNDDALISLYRRAWVLASVSAREGWGMTITEAAACGTPAVATNIAGHSDAVKDGASGLLGKSREDLVDALDRVISDEGLRVRLSEGALENASRLTWESTAYGTLEVLANEATRRKSAQKD</sequence>
<keyword evidence="1" id="KW-0808">Transferase</keyword>
<dbReference type="AlphaFoldDB" id="A0A6J6VZH2"/>
<dbReference type="Pfam" id="PF00534">
    <property type="entry name" value="Glycos_transf_1"/>
    <property type="match status" value="1"/>
</dbReference>
<gene>
    <name evidence="4" type="ORF">UFOPK2925_00564</name>
</gene>
<dbReference type="CDD" id="cd03801">
    <property type="entry name" value="GT4_PimA-like"/>
    <property type="match status" value="1"/>
</dbReference>
<dbReference type="GO" id="GO:0009103">
    <property type="term" value="P:lipopolysaccharide biosynthetic process"/>
    <property type="evidence" value="ECO:0007669"/>
    <property type="project" value="TreeGrafter"/>
</dbReference>
<feature type="domain" description="Glycosyltransferase subfamily 4-like N-terminal" evidence="3">
    <location>
        <begin position="89"/>
        <end position="250"/>
    </location>
</feature>
<proteinExistence type="predicted"/>
<evidence type="ECO:0000259" key="3">
    <source>
        <dbReference type="Pfam" id="PF13439"/>
    </source>
</evidence>
<evidence type="ECO:0000256" key="1">
    <source>
        <dbReference type="ARBA" id="ARBA00022679"/>
    </source>
</evidence>
<dbReference type="InterPro" id="IPR028098">
    <property type="entry name" value="Glyco_trans_4-like_N"/>
</dbReference>
<protein>
    <submittedName>
        <fullName evidence="4">Unannotated protein</fullName>
    </submittedName>
</protein>
<dbReference type="SUPFAM" id="SSF53756">
    <property type="entry name" value="UDP-Glycosyltransferase/glycogen phosphorylase"/>
    <property type="match status" value="1"/>
</dbReference>
<dbReference type="PANTHER" id="PTHR46401:SF2">
    <property type="entry name" value="GLYCOSYLTRANSFERASE WBBK-RELATED"/>
    <property type="match status" value="1"/>
</dbReference>
<dbReference type="Gene3D" id="3.40.50.2000">
    <property type="entry name" value="Glycogen Phosphorylase B"/>
    <property type="match status" value="2"/>
</dbReference>
<dbReference type="InterPro" id="IPR001296">
    <property type="entry name" value="Glyco_trans_1"/>
</dbReference>
<dbReference type="PANTHER" id="PTHR46401">
    <property type="entry name" value="GLYCOSYLTRANSFERASE WBBK-RELATED"/>
    <property type="match status" value="1"/>
</dbReference>
<name>A0A6J6VZH2_9ZZZZ</name>
<organism evidence="4">
    <name type="scientific">freshwater metagenome</name>
    <dbReference type="NCBI Taxonomy" id="449393"/>
    <lineage>
        <taxon>unclassified sequences</taxon>
        <taxon>metagenomes</taxon>
        <taxon>ecological metagenomes</taxon>
    </lineage>
</organism>
<dbReference type="GO" id="GO:0016757">
    <property type="term" value="F:glycosyltransferase activity"/>
    <property type="evidence" value="ECO:0007669"/>
    <property type="project" value="InterPro"/>
</dbReference>
<evidence type="ECO:0000313" key="4">
    <source>
        <dbReference type="EMBL" id="CAB4776425.1"/>
    </source>
</evidence>
<accession>A0A6J6VZH2</accession>
<reference evidence="4" key="1">
    <citation type="submission" date="2020-05" db="EMBL/GenBank/DDBJ databases">
        <authorList>
            <person name="Chiriac C."/>
            <person name="Salcher M."/>
            <person name="Ghai R."/>
            <person name="Kavagutti S V."/>
        </authorList>
    </citation>
    <scope>NUCLEOTIDE SEQUENCE</scope>
</reference>